<dbReference type="InterPro" id="IPR030922">
    <property type="entry name" value="LptF"/>
</dbReference>
<dbReference type="AlphaFoldDB" id="A0A934IHQ4"/>
<feature type="transmembrane region" description="Helical" evidence="6">
    <location>
        <begin position="56"/>
        <end position="78"/>
    </location>
</feature>
<proteinExistence type="predicted"/>
<feature type="transmembrane region" description="Helical" evidence="6">
    <location>
        <begin position="308"/>
        <end position="331"/>
    </location>
</feature>
<comment type="subcellular location">
    <subcellularLocation>
        <location evidence="1">Cell membrane</location>
        <topology evidence="1">Multi-pass membrane protein</topology>
    </subcellularLocation>
</comment>
<dbReference type="GO" id="GO:0055085">
    <property type="term" value="P:transmembrane transport"/>
    <property type="evidence" value="ECO:0007669"/>
    <property type="project" value="InterPro"/>
</dbReference>
<evidence type="ECO:0000313" key="7">
    <source>
        <dbReference type="EMBL" id="MBJ3776673.1"/>
    </source>
</evidence>
<evidence type="ECO:0000256" key="6">
    <source>
        <dbReference type="SAM" id="Phobius"/>
    </source>
</evidence>
<comment type="caution">
    <text evidence="7">The sequence shown here is derived from an EMBL/GenBank/DDBJ whole genome shotgun (WGS) entry which is preliminary data.</text>
</comment>
<reference evidence="7" key="1">
    <citation type="submission" date="2020-12" db="EMBL/GenBank/DDBJ databases">
        <title>Bacterial taxonomy.</title>
        <authorList>
            <person name="Pan X."/>
        </authorList>
    </citation>
    <scope>NUCLEOTIDE SEQUENCE</scope>
    <source>
        <strain evidence="7">B2012</strain>
    </source>
</reference>
<evidence type="ECO:0000256" key="3">
    <source>
        <dbReference type="ARBA" id="ARBA00022692"/>
    </source>
</evidence>
<dbReference type="Pfam" id="PF03739">
    <property type="entry name" value="LptF_LptG"/>
    <property type="match status" value="1"/>
</dbReference>
<name>A0A934IHQ4_9HYPH</name>
<gene>
    <name evidence="7" type="primary">lptF</name>
    <name evidence="7" type="ORF">JCR33_13285</name>
</gene>
<dbReference type="InterPro" id="IPR005495">
    <property type="entry name" value="LptG/LptF_permease"/>
</dbReference>
<dbReference type="GO" id="GO:0015920">
    <property type="term" value="P:lipopolysaccharide transport"/>
    <property type="evidence" value="ECO:0007669"/>
    <property type="project" value="TreeGrafter"/>
</dbReference>
<evidence type="ECO:0000256" key="4">
    <source>
        <dbReference type="ARBA" id="ARBA00022989"/>
    </source>
</evidence>
<dbReference type="GO" id="GO:0043190">
    <property type="term" value="C:ATP-binding cassette (ABC) transporter complex"/>
    <property type="evidence" value="ECO:0007669"/>
    <property type="project" value="InterPro"/>
</dbReference>
<keyword evidence="2" id="KW-1003">Cell membrane</keyword>
<dbReference type="PANTHER" id="PTHR33529">
    <property type="entry name" value="SLR0882 PROTEIN-RELATED"/>
    <property type="match status" value="1"/>
</dbReference>
<protein>
    <submittedName>
        <fullName evidence="7">LPS export ABC transporter permease LptF</fullName>
    </submittedName>
</protein>
<feature type="transmembrane region" description="Helical" evidence="6">
    <location>
        <begin position="337"/>
        <end position="357"/>
    </location>
</feature>
<feature type="transmembrane region" description="Helical" evidence="6">
    <location>
        <begin position="279"/>
        <end position="296"/>
    </location>
</feature>
<accession>A0A934IHQ4</accession>
<evidence type="ECO:0000256" key="1">
    <source>
        <dbReference type="ARBA" id="ARBA00004651"/>
    </source>
</evidence>
<feature type="transmembrane region" description="Helical" evidence="6">
    <location>
        <begin position="99"/>
        <end position="122"/>
    </location>
</feature>
<evidence type="ECO:0000313" key="8">
    <source>
        <dbReference type="Proteomes" id="UP000609531"/>
    </source>
</evidence>
<dbReference type="NCBIfam" id="TIGR04407">
    <property type="entry name" value="LptF_YjgP"/>
    <property type="match status" value="1"/>
</dbReference>
<keyword evidence="4 6" id="KW-1133">Transmembrane helix</keyword>
<keyword evidence="5 6" id="KW-0472">Membrane</keyword>
<keyword evidence="3 6" id="KW-0812">Transmembrane</keyword>
<evidence type="ECO:0000256" key="2">
    <source>
        <dbReference type="ARBA" id="ARBA00022475"/>
    </source>
</evidence>
<keyword evidence="8" id="KW-1185">Reference proteome</keyword>
<evidence type="ECO:0000256" key="5">
    <source>
        <dbReference type="ARBA" id="ARBA00023136"/>
    </source>
</evidence>
<sequence>MPLINWYMCRRILTLFPAGLFILTAIIWSTQALQRLDLVTAKGQTFAVFFELTLLAVPFLATLLAPIAFVIAMVAVYDSLNRDSELVVIGAAGAGRLRLLAPALYAAAVCAALVAVGVVYLAPVGLAKARVMLTEVRADVVTSIVQPGRFIEIEDGLTVHIRDRLADGTLEGLLLDDRRREDLHMTYLAETGRVVEAEDNTLLVMTNGSVQRMERPSGELSVVAFDAYAFDLTDLTSGPTTTTFRPSERTLLELLTPDPDDTYRAEREARFEIELHDRLSQPLAPFVYALVVFLFVGDPRMHRQSRLAGIFAAGLAVAAVRGATYGTLLAAESSPGLAPLVYVFLLAVGGGALYLIVTDRTITLHERAAAHLVKLAARLVAHPGKAAA</sequence>
<dbReference type="EMBL" id="JAEKJA010000010">
    <property type="protein sequence ID" value="MBJ3776673.1"/>
    <property type="molecule type" value="Genomic_DNA"/>
</dbReference>
<organism evidence="7 8">
    <name type="scientific">Acuticoccus mangrovi</name>
    <dbReference type="NCBI Taxonomy" id="2796142"/>
    <lineage>
        <taxon>Bacteria</taxon>
        <taxon>Pseudomonadati</taxon>
        <taxon>Pseudomonadota</taxon>
        <taxon>Alphaproteobacteria</taxon>
        <taxon>Hyphomicrobiales</taxon>
        <taxon>Amorphaceae</taxon>
        <taxon>Acuticoccus</taxon>
    </lineage>
</organism>
<dbReference type="Proteomes" id="UP000609531">
    <property type="component" value="Unassembled WGS sequence"/>
</dbReference>
<dbReference type="PANTHER" id="PTHR33529:SF6">
    <property type="entry name" value="YJGP_YJGQ FAMILY PERMEASE"/>
    <property type="match status" value="1"/>
</dbReference>
<dbReference type="RefSeq" id="WP_198882567.1">
    <property type="nucleotide sequence ID" value="NZ_JAEKJA010000010.1"/>
</dbReference>